<dbReference type="PANTHER" id="PTHR45638:SF11">
    <property type="entry name" value="CYCLIC NUCLEOTIDE-GATED CATION CHANNEL SUBUNIT A"/>
    <property type="match status" value="1"/>
</dbReference>
<dbReference type="InterPro" id="IPR050866">
    <property type="entry name" value="CNG_cation_channel"/>
</dbReference>
<reference evidence="3 4" key="1">
    <citation type="submission" date="2017-08" db="EMBL/GenBank/DDBJ databases">
        <title>Infants hospitalized years apart are colonized by the same room-sourced microbial strains.</title>
        <authorList>
            <person name="Brooks B."/>
            <person name="Olm M.R."/>
            <person name="Firek B.A."/>
            <person name="Baker R."/>
            <person name="Thomas B.C."/>
            <person name="Morowitz M.J."/>
            <person name="Banfield J.F."/>
        </authorList>
    </citation>
    <scope>NUCLEOTIDE SEQUENCE [LARGE SCALE GENOMIC DNA]</scope>
    <source>
        <strain evidence="3">S2_003_000_R2_14</strain>
    </source>
</reference>
<accession>A0A2W5SWJ6</accession>
<dbReference type="PROSITE" id="PS50042">
    <property type="entry name" value="CNMP_BINDING_3"/>
    <property type="match status" value="1"/>
</dbReference>
<organism evidence="3 4">
    <name type="scientific">Archangium gephyra</name>
    <dbReference type="NCBI Taxonomy" id="48"/>
    <lineage>
        <taxon>Bacteria</taxon>
        <taxon>Pseudomonadati</taxon>
        <taxon>Myxococcota</taxon>
        <taxon>Myxococcia</taxon>
        <taxon>Myxococcales</taxon>
        <taxon>Cystobacterineae</taxon>
        <taxon>Archangiaceae</taxon>
        <taxon>Archangium</taxon>
    </lineage>
</organism>
<dbReference type="InterPro" id="IPR014710">
    <property type="entry name" value="RmlC-like_jellyroll"/>
</dbReference>
<dbReference type="CDD" id="cd00038">
    <property type="entry name" value="CAP_ED"/>
    <property type="match status" value="1"/>
</dbReference>
<dbReference type="SMART" id="SM00100">
    <property type="entry name" value="cNMP"/>
    <property type="match status" value="1"/>
</dbReference>
<sequence>MPSALDPKSQSQLETEIAIWKSHAVNAGGRDELATLKAVPLFRDLRDADLKRVAKLLHERHYAANEVVFREGQTGAGMYIIKEGAADIVLRLADGSEQCVVSLVSGQFFGELALLESTPRTATCVVRKPSVLLGLFQPDLEQLLDRNAQLGSRVIWNLARMTGLRLRELSDLMRSRAEQQPKAEPK</sequence>
<dbReference type="Gene3D" id="2.60.120.10">
    <property type="entry name" value="Jelly Rolls"/>
    <property type="match status" value="1"/>
</dbReference>
<proteinExistence type="predicted"/>
<feature type="domain" description="Cyclic nucleotide-binding" evidence="2">
    <location>
        <begin position="41"/>
        <end position="161"/>
    </location>
</feature>
<dbReference type="SUPFAM" id="SSF51206">
    <property type="entry name" value="cAMP-binding domain-like"/>
    <property type="match status" value="1"/>
</dbReference>
<dbReference type="Proteomes" id="UP000249061">
    <property type="component" value="Unassembled WGS sequence"/>
</dbReference>
<dbReference type="Pfam" id="PF00027">
    <property type="entry name" value="cNMP_binding"/>
    <property type="match status" value="1"/>
</dbReference>
<keyword evidence="1" id="KW-0407">Ion channel</keyword>
<evidence type="ECO:0000259" key="2">
    <source>
        <dbReference type="PROSITE" id="PS50042"/>
    </source>
</evidence>
<keyword evidence="1" id="KW-1071">Ligand-gated ion channel</keyword>
<evidence type="ECO:0000256" key="1">
    <source>
        <dbReference type="ARBA" id="ARBA00023286"/>
    </source>
</evidence>
<keyword evidence="1" id="KW-0406">Ion transport</keyword>
<dbReference type="InterPro" id="IPR000595">
    <property type="entry name" value="cNMP-bd_dom"/>
</dbReference>
<evidence type="ECO:0000313" key="3">
    <source>
        <dbReference type="EMBL" id="PZR07709.1"/>
    </source>
</evidence>
<keyword evidence="1" id="KW-0813">Transport</keyword>
<dbReference type="PANTHER" id="PTHR45638">
    <property type="entry name" value="CYCLIC NUCLEOTIDE-GATED CATION CHANNEL SUBUNIT A"/>
    <property type="match status" value="1"/>
</dbReference>
<dbReference type="InterPro" id="IPR018490">
    <property type="entry name" value="cNMP-bd_dom_sf"/>
</dbReference>
<dbReference type="GO" id="GO:0005221">
    <property type="term" value="F:intracellularly cyclic nucleotide-activated monoatomic cation channel activity"/>
    <property type="evidence" value="ECO:0007669"/>
    <property type="project" value="InterPro"/>
</dbReference>
<dbReference type="GO" id="GO:0044877">
    <property type="term" value="F:protein-containing complex binding"/>
    <property type="evidence" value="ECO:0007669"/>
    <property type="project" value="TreeGrafter"/>
</dbReference>
<protein>
    <submittedName>
        <fullName evidence="3">Cyclic nucleotide-binding protein</fullName>
    </submittedName>
</protein>
<name>A0A2W5SWJ6_9BACT</name>
<dbReference type="AlphaFoldDB" id="A0A2W5SWJ6"/>
<gene>
    <name evidence="3" type="ORF">DI536_26745</name>
</gene>
<evidence type="ECO:0000313" key="4">
    <source>
        <dbReference type="Proteomes" id="UP000249061"/>
    </source>
</evidence>
<comment type="caution">
    <text evidence="3">The sequence shown here is derived from an EMBL/GenBank/DDBJ whole genome shotgun (WGS) entry which is preliminary data.</text>
</comment>
<dbReference type="PRINTS" id="PR00103">
    <property type="entry name" value="CAMPKINASE"/>
</dbReference>
<dbReference type="EMBL" id="QFQP01000029">
    <property type="protein sequence ID" value="PZR07709.1"/>
    <property type="molecule type" value="Genomic_DNA"/>
</dbReference>